<reference evidence="1" key="1">
    <citation type="submission" date="2014-09" db="EMBL/GenBank/DDBJ databases">
        <authorList>
            <person name="Magalhaes I.L.F."/>
            <person name="Oliveira U."/>
            <person name="Santos F.R."/>
            <person name="Vidigal T.H.D.A."/>
            <person name="Brescovit A.D."/>
            <person name="Santos A.J."/>
        </authorList>
    </citation>
    <scope>NUCLEOTIDE SEQUENCE</scope>
    <source>
        <tissue evidence="1">Shoot tissue taken approximately 20 cm above the soil surface</tissue>
    </source>
</reference>
<name>A0A0A9BG11_ARUDO</name>
<protein>
    <submittedName>
        <fullName evidence="1">Uncharacterized protein</fullName>
    </submittedName>
</protein>
<accession>A0A0A9BG11</accession>
<evidence type="ECO:0000313" key="1">
    <source>
        <dbReference type="EMBL" id="JAD58237.1"/>
    </source>
</evidence>
<dbReference type="AlphaFoldDB" id="A0A0A9BG11"/>
<dbReference type="EMBL" id="GBRH01239658">
    <property type="protein sequence ID" value="JAD58237.1"/>
    <property type="molecule type" value="Transcribed_RNA"/>
</dbReference>
<reference evidence="1" key="2">
    <citation type="journal article" date="2015" name="Data Brief">
        <title>Shoot transcriptome of the giant reed, Arundo donax.</title>
        <authorList>
            <person name="Barrero R.A."/>
            <person name="Guerrero F.D."/>
            <person name="Moolhuijzen P."/>
            <person name="Goolsby J.A."/>
            <person name="Tidwell J."/>
            <person name="Bellgard S.E."/>
            <person name="Bellgard M.I."/>
        </authorList>
    </citation>
    <scope>NUCLEOTIDE SEQUENCE</scope>
    <source>
        <tissue evidence="1">Shoot tissue taken approximately 20 cm above the soil surface</tissue>
    </source>
</reference>
<proteinExistence type="predicted"/>
<sequence length="32" mass="3702">MNLEACNFSGCAWAWIWHLRANMAFLFSPNLS</sequence>
<organism evidence="1">
    <name type="scientific">Arundo donax</name>
    <name type="common">Giant reed</name>
    <name type="synonym">Donax arundinaceus</name>
    <dbReference type="NCBI Taxonomy" id="35708"/>
    <lineage>
        <taxon>Eukaryota</taxon>
        <taxon>Viridiplantae</taxon>
        <taxon>Streptophyta</taxon>
        <taxon>Embryophyta</taxon>
        <taxon>Tracheophyta</taxon>
        <taxon>Spermatophyta</taxon>
        <taxon>Magnoliopsida</taxon>
        <taxon>Liliopsida</taxon>
        <taxon>Poales</taxon>
        <taxon>Poaceae</taxon>
        <taxon>PACMAD clade</taxon>
        <taxon>Arundinoideae</taxon>
        <taxon>Arundineae</taxon>
        <taxon>Arundo</taxon>
    </lineage>
</organism>